<dbReference type="GO" id="GO:0005886">
    <property type="term" value="C:plasma membrane"/>
    <property type="evidence" value="ECO:0007669"/>
    <property type="project" value="UniProtKB-SubCell"/>
</dbReference>
<feature type="transmembrane region" description="Helical" evidence="7">
    <location>
        <begin position="149"/>
        <end position="171"/>
    </location>
</feature>
<feature type="transmembrane region" description="Helical" evidence="7">
    <location>
        <begin position="340"/>
        <end position="359"/>
    </location>
</feature>
<feature type="transmembrane region" description="Helical" evidence="7">
    <location>
        <begin position="91"/>
        <end position="110"/>
    </location>
</feature>
<feature type="transmembrane region" description="Helical" evidence="7">
    <location>
        <begin position="177"/>
        <end position="199"/>
    </location>
</feature>
<keyword evidence="3" id="KW-1003">Cell membrane</keyword>
<dbReference type="PANTHER" id="PTHR42718:SF47">
    <property type="entry name" value="METHYL VIOLOGEN RESISTANCE PROTEIN SMVA"/>
    <property type="match status" value="1"/>
</dbReference>
<feature type="transmembrane region" description="Helical" evidence="7">
    <location>
        <begin position="236"/>
        <end position="257"/>
    </location>
</feature>
<evidence type="ECO:0000259" key="8">
    <source>
        <dbReference type="PROSITE" id="PS50850"/>
    </source>
</evidence>
<evidence type="ECO:0000256" key="4">
    <source>
        <dbReference type="ARBA" id="ARBA00022692"/>
    </source>
</evidence>
<dbReference type="CDD" id="cd17321">
    <property type="entry name" value="MFS_MMR_MDR_like"/>
    <property type="match status" value="1"/>
</dbReference>
<evidence type="ECO:0000256" key="7">
    <source>
        <dbReference type="SAM" id="Phobius"/>
    </source>
</evidence>
<sequence>MGDDVSVGSVERLPEQRAGRREWTALGVLLLPVLLISVDATVLSFAVPHLSEGLAPSGNQLLWIVDIYSFMLAGLLVTMGTLGDRIGRRRLLLIGAVGFGFASAVAAYSTSPEMLIFARALLGFAGATLMPSTLSLLRNIFLDQRQRTLAIAIWATMFSVGSAAGPVIGGWLLEHFWWGSVFLINLPVMVVLLCLTPFLVPESRDPNPGRYDLMSAGLSLVAMLSAVYGIKTMASHGFSITALAALVAGIGFGVAFVRRQRVLTNPLLDLELFANRGFSVSVVTNMLTMIAFIGALFFITQYLQIVVGLSPMRAALVLVPGLTLAIFTGLFVVRLMRRFSIGPLIFAALMIVASGYALMTQLPTGSDAGGWLLAVGFTLVGAGVGASNTITNNTIMTAVRPEKAGAASAISETAYEVGAAMGTAILGTIVTTLYASGLANVPGVSDNLMHEARQTLGGALHVSGDLSGEVGSALKAAADVSFTSAVHTTSLIGALLVAYAATQALVVLRRRRRSVPAA</sequence>
<evidence type="ECO:0000256" key="3">
    <source>
        <dbReference type="ARBA" id="ARBA00022475"/>
    </source>
</evidence>
<evidence type="ECO:0000256" key="1">
    <source>
        <dbReference type="ARBA" id="ARBA00004651"/>
    </source>
</evidence>
<keyword evidence="5 7" id="KW-1133">Transmembrane helix</keyword>
<dbReference type="Pfam" id="PF07690">
    <property type="entry name" value="MFS_1"/>
    <property type="match status" value="1"/>
</dbReference>
<dbReference type="PROSITE" id="PS50850">
    <property type="entry name" value="MFS"/>
    <property type="match status" value="1"/>
</dbReference>
<dbReference type="AlphaFoldDB" id="A0A7K3M0R9"/>
<feature type="transmembrane region" description="Helical" evidence="7">
    <location>
        <begin position="278"/>
        <end position="300"/>
    </location>
</feature>
<comment type="caution">
    <text evidence="9">The sequence shown here is derived from an EMBL/GenBank/DDBJ whole genome shotgun (WGS) entry which is preliminary data.</text>
</comment>
<keyword evidence="10" id="KW-1185">Reference proteome</keyword>
<keyword evidence="2" id="KW-0813">Transport</keyword>
<feature type="transmembrane region" description="Helical" evidence="7">
    <location>
        <begin position="312"/>
        <end position="333"/>
    </location>
</feature>
<dbReference type="Proteomes" id="UP000460435">
    <property type="component" value="Unassembled WGS sequence"/>
</dbReference>
<feature type="transmembrane region" description="Helical" evidence="7">
    <location>
        <begin position="60"/>
        <end position="79"/>
    </location>
</feature>
<keyword evidence="6 7" id="KW-0472">Membrane</keyword>
<dbReference type="Gene3D" id="1.20.1250.20">
    <property type="entry name" value="MFS general substrate transporter like domains"/>
    <property type="match status" value="1"/>
</dbReference>
<feature type="transmembrane region" description="Helical" evidence="7">
    <location>
        <begin position="413"/>
        <end position="435"/>
    </location>
</feature>
<dbReference type="InterPro" id="IPR011701">
    <property type="entry name" value="MFS"/>
</dbReference>
<feature type="transmembrane region" description="Helical" evidence="7">
    <location>
        <begin position="371"/>
        <end position="392"/>
    </location>
</feature>
<dbReference type="InterPro" id="IPR020846">
    <property type="entry name" value="MFS_dom"/>
</dbReference>
<reference evidence="9 10" key="1">
    <citation type="submission" date="2019-11" db="EMBL/GenBank/DDBJ databases">
        <authorList>
            <person name="Li X.-J."/>
            <person name="Feng X.-M."/>
        </authorList>
    </citation>
    <scope>NUCLEOTIDE SEQUENCE [LARGE SCALE GENOMIC DNA]</scope>
    <source>
        <strain evidence="9 10">XMNu-373</strain>
    </source>
</reference>
<comment type="subcellular location">
    <subcellularLocation>
        <location evidence="1">Cell membrane</location>
        <topology evidence="1">Multi-pass membrane protein</topology>
    </subcellularLocation>
</comment>
<protein>
    <submittedName>
        <fullName evidence="9">MFS transporter</fullName>
    </submittedName>
</protein>
<dbReference type="SUPFAM" id="SSF103473">
    <property type="entry name" value="MFS general substrate transporter"/>
    <property type="match status" value="1"/>
</dbReference>
<evidence type="ECO:0000256" key="5">
    <source>
        <dbReference type="ARBA" id="ARBA00022989"/>
    </source>
</evidence>
<keyword evidence="4 7" id="KW-0812">Transmembrane</keyword>
<dbReference type="PANTHER" id="PTHR42718">
    <property type="entry name" value="MAJOR FACILITATOR SUPERFAMILY MULTIDRUG TRANSPORTER MFSC"/>
    <property type="match status" value="1"/>
</dbReference>
<dbReference type="InterPro" id="IPR036259">
    <property type="entry name" value="MFS_trans_sf"/>
</dbReference>
<name>A0A7K3M0R9_9ACTN</name>
<evidence type="ECO:0000256" key="6">
    <source>
        <dbReference type="ARBA" id="ARBA00023136"/>
    </source>
</evidence>
<proteinExistence type="predicted"/>
<gene>
    <name evidence="9" type="ORF">F7O44_06035</name>
</gene>
<accession>A0A7K3M0R9</accession>
<feature type="transmembrane region" description="Helical" evidence="7">
    <location>
        <begin position="23"/>
        <end position="48"/>
    </location>
</feature>
<feature type="transmembrane region" description="Helical" evidence="7">
    <location>
        <begin position="116"/>
        <end position="137"/>
    </location>
</feature>
<dbReference type="EMBL" id="WLZY01000001">
    <property type="protein sequence ID" value="NDL56627.1"/>
    <property type="molecule type" value="Genomic_DNA"/>
</dbReference>
<dbReference type="Gene3D" id="1.20.1720.10">
    <property type="entry name" value="Multidrug resistance protein D"/>
    <property type="match status" value="1"/>
</dbReference>
<feature type="transmembrane region" description="Helical" evidence="7">
    <location>
        <begin position="490"/>
        <end position="508"/>
    </location>
</feature>
<feature type="domain" description="Major facilitator superfamily (MFS) profile" evidence="8">
    <location>
        <begin position="25"/>
        <end position="512"/>
    </location>
</feature>
<evidence type="ECO:0000256" key="2">
    <source>
        <dbReference type="ARBA" id="ARBA00022448"/>
    </source>
</evidence>
<organism evidence="9 10">
    <name type="scientific">Phytoactinopolyspora mesophila</name>
    <dbReference type="NCBI Taxonomy" id="2650750"/>
    <lineage>
        <taxon>Bacteria</taxon>
        <taxon>Bacillati</taxon>
        <taxon>Actinomycetota</taxon>
        <taxon>Actinomycetes</taxon>
        <taxon>Jiangellales</taxon>
        <taxon>Jiangellaceae</taxon>
        <taxon>Phytoactinopolyspora</taxon>
    </lineage>
</organism>
<feature type="transmembrane region" description="Helical" evidence="7">
    <location>
        <begin position="211"/>
        <end position="230"/>
    </location>
</feature>
<dbReference type="GO" id="GO:0022857">
    <property type="term" value="F:transmembrane transporter activity"/>
    <property type="evidence" value="ECO:0007669"/>
    <property type="project" value="InterPro"/>
</dbReference>
<evidence type="ECO:0000313" key="10">
    <source>
        <dbReference type="Proteomes" id="UP000460435"/>
    </source>
</evidence>
<evidence type="ECO:0000313" key="9">
    <source>
        <dbReference type="EMBL" id="NDL56627.1"/>
    </source>
</evidence>